<evidence type="ECO:0000313" key="3">
    <source>
        <dbReference type="Proteomes" id="UP000215509"/>
    </source>
</evidence>
<proteinExistence type="predicted"/>
<dbReference type="InterPro" id="IPR035923">
    <property type="entry name" value="TT1751-like_sf"/>
</dbReference>
<dbReference type="InterPro" id="IPR016796">
    <property type="entry name" value="UCP021774"/>
</dbReference>
<sequence>MFHYTVETAKSVQEAIASLGASLQEEKFGILWQLNMKEKLNEKGLDYDPNYYILEVCNPVEAKRALSENPLIGYVLPCKITVYEKDGRTSIGLPRPTALLRLAGGEAMQPLAEDVEQRLIRCIDRSL</sequence>
<evidence type="ECO:0000313" key="2">
    <source>
        <dbReference type="EMBL" id="OXM85725.1"/>
    </source>
</evidence>
<dbReference type="PIRSF" id="PIRSF021774">
    <property type="entry name" value="UCP021774"/>
    <property type="match status" value="1"/>
</dbReference>
<dbReference type="PANTHER" id="PTHR38342">
    <property type="entry name" value="SLR5037 PROTEIN"/>
    <property type="match status" value="1"/>
</dbReference>
<dbReference type="AlphaFoldDB" id="A0A229URB3"/>
<dbReference type="InterPro" id="IPR005180">
    <property type="entry name" value="DUF302"/>
</dbReference>
<gene>
    <name evidence="2" type="ORF">CF651_14155</name>
</gene>
<evidence type="ECO:0000259" key="1">
    <source>
        <dbReference type="Pfam" id="PF03625"/>
    </source>
</evidence>
<dbReference type="EMBL" id="NMQW01000019">
    <property type="protein sequence ID" value="OXM85725.1"/>
    <property type="molecule type" value="Genomic_DNA"/>
</dbReference>
<reference evidence="2 3" key="1">
    <citation type="submission" date="2017-07" db="EMBL/GenBank/DDBJ databases">
        <title>Genome sequencing and assembly of Paenibacillus rigui.</title>
        <authorList>
            <person name="Mayilraj S."/>
        </authorList>
    </citation>
    <scope>NUCLEOTIDE SEQUENCE [LARGE SCALE GENOMIC DNA]</scope>
    <source>
        <strain evidence="2 3">JCM 16352</strain>
    </source>
</reference>
<dbReference type="PANTHER" id="PTHR38342:SF1">
    <property type="entry name" value="SLR5037 PROTEIN"/>
    <property type="match status" value="1"/>
</dbReference>
<dbReference type="CDD" id="cd14797">
    <property type="entry name" value="DUF302"/>
    <property type="match status" value="1"/>
</dbReference>
<dbReference type="SUPFAM" id="SSF103247">
    <property type="entry name" value="TT1751-like"/>
    <property type="match status" value="1"/>
</dbReference>
<dbReference type="Gene3D" id="3.30.310.70">
    <property type="entry name" value="TT1751-like domain"/>
    <property type="match status" value="1"/>
</dbReference>
<comment type="caution">
    <text evidence="2">The sequence shown here is derived from an EMBL/GenBank/DDBJ whole genome shotgun (WGS) entry which is preliminary data.</text>
</comment>
<dbReference type="Proteomes" id="UP000215509">
    <property type="component" value="Unassembled WGS sequence"/>
</dbReference>
<accession>A0A229URB3</accession>
<keyword evidence="3" id="KW-1185">Reference proteome</keyword>
<dbReference type="OrthoDB" id="9791067at2"/>
<feature type="domain" description="DUF302" evidence="1">
    <location>
        <begin position="35"/>
        <end position="96"/>
    </location>
</feature>
<organism evidence="2 3">
    <name type="scientific">Paenibacillus rigui</name>
    <dbReference type="NCBI Taxonomy" id="554312"/>
    <lineage>
        <taxon>Bacteria</taxon>
        <taxon>Bacillati</taxon>
        <taxon>Bacillota</taxon>
        <taxon>Bacilli</taxon>
        <taxon>Bacillales</taxon>
        <taxon>Paenibacillaceae</taxon>
        <taxon>Paenibacillus</taxon>
    </lineage>
</organism>
<dbReference type="Pfam" id="PF03625">
    <property type="entry name" value="DUF302"/>
    <property type="match status" value="1"/>
</dbReference>
<name>A0A229URB3_9BACL</name>
<protein>
    <recommendedName>
        <fullName evidence="1">DUF302 domain-containing protein</fullName>
    </recommendedName>
</protein>